<evidence type="ECO:0000313" key="5">
    <source>
        <dbReference type="Proteomes" id="UP000664096"/>
    </source>
</evidence>
<dbReference type="EMBL" id="JAEKJZ010000002">
    <property type="protein sequence ID" value="MBN9671256.1"/>
    <property type="molecule type" value="Genomic_DNA"/>
</dbReference>
<dbReference type="InterPro" id="IPR019734">
    <property type="entry name" value="TPR_rpt"/>
</dbReference>
<dbReference type="SUPFAM" id="SSF48452">
    <property type="entry name" value="TPR-like"/>
    <property type="match status" value="1"/>
</dbReference>
<proteinExistence type="predicted"/>
<gene>
    <name evidence="4" type="ORF">JF539_12995</name>
</gene>
<feature type="repeat" description="TPR" evidence="1">
    <location>
        <begin position="424"/>
        <end position="457"/>
    </location>
</feature>
<dbReference type="SUPFAM" id="SSF55073">
    <property type="entry name" value="Nucleotide cyclase"/>
    <property type="match status" value="1"/>
</dbReference>
<dbReference type="PROSITE" id="PS50125">
    <property type="entry name" value="GUANYLATE_CYCLASE_2"/>
    <property type="match status" value="1"/>
</dbReference>
<dbReference type="Pfam" id="PF00211">
    <property type="entry name" value="Guanylate_cyc"/>
    <property type="match status" value="1"/>
</dbReference>
<dbReference type="GO" id="GO:0035556">
    <property type="term" value="P:intracellular signal transduction"/>
    <property type="evidence" value="ECO:0007669"/>
    <property type="project" value="InterPro"/>
</dbReference>
<name>A0A939EEF4_9HYPH</name>
<evidence type="ECO:0000259" key="3">
    <source>
        <dbReference type="PROSITE" id="PS50125"/>
    </source>
</evidence>
<dbReference type="CDD" id="cd07302">
    <property type="entry name" value="CHD"/>
    <property type="match status" value="1"/>
</dbReference>
<dbReference type="InterPro" id="IPR011990">
    <property type="entry name" value="TPR-like_helical_dom_sf"/>
</dbReference>
<dbReference type="Pfam" id="PF13181">
    <property type="entry name" value="TPR_8"/>
    <property type="match status" value="1"/>
</dbReference>
<dbReference type="Proteomes" id="UP000664096">
    <property type="component" value="Unassembled WGS sequence"/>
</dbReference>
<dbReference type="InterPro" id="IPR029787">
    <property type="entry name" value="Nucleotide_cyclase"/>
</dbReference>
<accession>A0A939EEF4</accession>
<dbReference type="RefSeq" id="WP_207141100.1">
    <property type="nucleotide sequence ID" value="NZ_JAEKJZ010000002.1"/>
</dbReference>
<dbReference type="Gene3D" id="3.40.50.10070">
    <property type="entry name" value="TolB, N-terminal domain"/>
    <property type="match status" value="1"/>
</dbReference>
<dbReference type="PANTHER" id="PTHR43081">
    <property type="entry name" value="ADENYLATE CYCLASE, TERMINAL-DIFFERENTIATION SPECIFIC-RELATED"/>
    <property type="match status" value="1"/>
</dbReference>
<keyword evidence="1" id="KW-0802">TPR repeat</keyword>
<evidence type="ECO:0000256" key="1">
    <source>
        <dbReference type="PROSITE-ProRule" id="PRU00339"/>
    </source>
</evidence>
<feature type="domain" description="Guanylate cyclase" evidence="3">
    <location>
        <begin position="13"/>
        <end position="127"/>
    </location>
</feature>
<dbReference type="InterPro" id="IPR050697">
    <property type="entry name" value="Adenylyl/Guanylyl_Cyclase_3/4"/>
</dbReference>
<evidence type="ECO:0000313" key="4">
    <source>
        <dbReference type="EMBL" id="MBN9671256.1"/>
    </source>
</evidence>
<dbReference type="SMART" id="SM00028">
    <property type="entry name" value="TPR"/>
    <property type="match status" value="3"/>
</dbReference>
<dbReference type="Gene3D" id="1.25.40.10">
    <property type="entry name" value="Tetratricopeptide repeat domain"/>
    <property type="match status" value="1"/>
</dbReference>
<evidence type="ECO:0000256" key="2">
    <source>
        <dbReference type="SAM" id="MobiDB-lite"/>
    </source>
</evidence>
<dbReference type="GO" id="GO:0004016">
    <property type="term" value="F:adenylate cyclase activity"/>
    <property type="evidence" value="ECO:0007669"/>
    <property type="project" value="UniProtKB-ARBA"/>
</dbReference>
<dbReference type="InterPro" id="IPR001054">
    <property type="entry name" value="A/G_cyclase"/>
</dbReference>
<dbReference type="AlphaFoldDB" id="A0A939EEF4"/>
<reference evidence="4" key="1">
    <citation type="submission" date="2020-12" db="EMBL/GenBank/DDBJ databases">
        <title>Oil enriched cultivation method for isolating marine PHA-producing bacteria.</title>
        <authorList>
            <person name="Zheng W."/>
            <person name="Yu S."/>
            <person name="Huang Y."/>
        </authorList>
    </citation>
    <scope>NUCLEOTIDE SEQUENCE</scope>
    <source>
        <strain evidence="4">SY-2-12</strain>
    </source>
</reference>
<dbReference type="PANTHER" id="PTHR43081:SF19">
    <property type="entry name" value="PH-SENSITIVE ADENYLATE CYCLASE RV1264"/>
    <property type="match status" value="1"/>
</dbReference>
<comment type="caution">
    <text evidence="4">The sequence shown here is derived from an EMBL/GenBank/DDBJ whole genome shotgun (WGS) entry which is preliminary data.</text>
</comment>
<dbReference type="Gene3D" id="3.30.70.1230">
    <property type="entry name" value="Nucleotide cyclase"/>
    <property type="match status" value="1"/>
</dbReference>
<feature type="region of interest" description="Disordered" evidence="2">
    <location>
        <begin position="563"/>
        <end position="586"/>
    </location>
</feature>
<dbReference type="GO" id="GO:0006171">
    <property type="term" value="P:cAMP biosynthetic process"/>
    <property type="evidence" value="ECO:0007669"/>
    <property type="project" value="TreeGrafter"/>
</dbReference>
<protein>
    <submittedName>
        <fullName evidence="4">Tetratricopeptide repeat protein</fullName>
    </submittedName>
</protein>
<sequence length="586" mass="65275">MIAQQKRGNELSAVLFADICGYSHLMSTDEDRTAKRVEQAINLVRALVKDYGGSVENIAGDGILALFKNASQSIKFAIQMQQEFQKDAVWNSDKFPIQFRVGINLGEVRESANGIQGHSVNLASRIQGVAEPGQICVSAAVKQTARSLENVHFRTLGTPSLKNIQEPVEIFAIVPVNEGEAPPDPVVHRKPLNDRKKNESSIAVLPFSNITGEPQLVHLCNGLAGDIIGNLTRFQDLHVIAQRSSSAFAEKFQEPSLIAKKLGVRYLVDGGLQRAGSRVRILVELVEAQSDLTVWSERFDGDMGDIFDFQDEVTAVIASRLSAEVNAAELRRQRENAPSDLQAYGLILRGKEVYRRLDRETNNHAHSLFKQAAGVDPGYARSYVGMSRMLNDAWRFNWADPPEQALDEALLQAERAIGLAPSDARGHAAFGLACLYKRQHEESLAAYERAIEFNPNDADVLAEMGHSVCCNGDPERAVGLIKRAMRLNPCYPDWYLWHLGEAFFDMQDYKSAVKTLKQMHDKTEGYRMLTASHALMGDISTANRYAERLLATHPEFTIKHWENVPPDREPGPRERLMEGLRKAGFK</sequence>
<dbReference type="PROSITE" id="PS50005">
    <property type="entry name" value="TPR"/>
    <property type="match status" value="1"/>
</dbReference>
<organism evidence="4 5">
    <name type="scientific">Roseibium aggregatum</name>
    <dbReference type="NCBI Taxonomy" id="187304"/>
    <lineage>
        <taxon>Bacteria</taxon>
        <taxon>Pseudomonadati</taxon>
        <taxon>Pseudomonadota</taxon>
        <taxon>Alphaproteobacteria</taxon>
        <taxon>Hyphomicrobiales</taxon>
        <taxon>Stappiaceae</taxon>
        <taxon>Roseibium</taxon>
    </lineage>
</organism>